<evidence type="ECO:0000313" key="2">
    <source>
        <dbReference type="Proteomes" id="UP000323300"/>
    </source>
</evidence>
<protein>
    <submittedName>
        <fullName evidence="1">Uncharacterized protein</fullName>
    </submittedName>
</protein>
<dbReference type="OrthoDB" id="9937489at2"/>
<name>A0A1I4DTZ3_9HYPH</name>
<reference evidence="1 2" key="1">
    <citation type="submission" date="2016-10" db="EMBL/GenBank/DDBJ databases">
        <authorList>
            <person name="Varghese N."/>
            <person name="Submissions S."/>
        </authorList>
    </citation>
    <scope>NUCLEOTIDE SEQUENCE [LARGE SCALE GENOMIC DNA]</scope>
    <source>
        <strain evidence="1 2">DSM 21822</strain>
    </source>
</reference>
<proteinExistence type="predicted"/>
<gene>
    <name evidence="1" type="ORF">SAMN04488498_11980</name>
</gene>
<dbReference type="Proteomes" id="UP000323300">
    <property type="component" value="Unassembled WGS sequence"/>
</dbReference>
<dbReference type="RefSeq" id="WP_149762719.1">
    <property type="nucleotide sequence ID" value="NZ_BSPE01000062.1"/>
</dbReference>
<accession>A0A1I4DTZ3</accession>
<organism evidence="1 2">
    <name type="scientific">Neomesorhizobium albiziae</name>
    <dbReference type="NCBI Taxonomy" id="335020"/>
    <lineage>
        <taxon>Bacteria</taxon>
        <taxon>Pseudomonadati</taxon>
        <taxon>Pseudomonadota</taxon>
        <taxon>Alphaproteobacteria</taxon>
        <taxon>Hyphomicrobiales</taxon>
        <taxon>Phyllobacteriaceae</taxon>
        <taxon>Neomesorhizobium</taxon>
    </lineage>
</organism>
<evidence type="ECO:0000313" key="1">
    <source>
        <dbReference type="EMBL" id="SFK96399.1"/>
    </source>
</evidence>
<sequence length="157" mass="17303">MTDPQIIYVENANLYVLLVGNKIAQIQKCTVSRINPHAKHVDCLDVALDRTRVVEREPYFGSKSALCLDAADLTTFAAWLRDEIMPRASIKAFGKAMERMFSGSMHFRDVAAAAGRAAGVPGMKRAQGEELFYMDRAKASDPEGFAEMAAKYDPNGL</sequence>
<dbReference type="AlphaFoldDB" id="A0A1I4DTZ3"/>
<dbReference type="EMBL" id="FOSL01000019">
    <property type="protein sequence ID" value="SFK96399.1"/>
    <property type="molecule type" value="Genomic_DNA"/>
</dbReference>
<keyword evidence="2" id="KW-1185">Reference proteome</keyword>